<evidence type="ECO:0000313" key="5">
    <source>
        <dbReference type="Proteomes" id="UP000219799"/>
    </source>
</evidence>
<dbReference type="SUPFAM" id="SSF49785">
    <property type="entry name" value="Galactose-binding domain-like"/>
    <property type="match status" value="3"/>
</dbReference>
<dbReference type="GO" id="GO:0000256">
    <property type="term" value="P:allantoin catabolic process"/>
    <property type="evidence" value="ECO:0007669"/>
    <property type="project" value="InterPro"/>
</dbReference>
<dbReference type="Pfam" id="PF03561">
    <property type="entry name" value="Allantoicase"/>
    <property type="match status" value="3"/>
</dbReference>
<feature type="domain" description="Allantoicase" evidence="3">
    <location>
        <begin position="1637"/>
        <end position="1812"/>
    </location>
</feature>
<dbReference type="InterPro" id="IPR005164">
    <property type="entry name" value="Allantoicase"/>
</dbReference>
<feature type="compositionally biased region" description="Basic and acidic residues" evidence="2">
    <location>
        <begin position="469"/>
        <end position="482"/>
    </location>
</feature>
<dbReference type="Proteomes" id="UP000219799">
    <property type="component" value="Chromosome 2"/>
</dbReference>
<name>A0A1C3K9U8_PLAMA</name>
<feature type="region of interest" description="Disordered" evidence="2">
    <location>
        <begin position="753"/>
        <end position="796"/>
    </location>
</feature>
<feature type="compositionally biased region" description="Acidic residues" evidence="2">
    <location>
        <begin position="426"/>
        <end position="437"/>
    </location>
</feature>
<reference evidence="4 5" key="1">
    <citation type="submission" date="2016-06" db="EMBL/GenBank/DDBJ databases">
        <authorList>
            <consortium name="Pathogen Informatics"/>
        </authorList>
    </citation>
    <scope>NUCLEOTIDE SEQUENCE [LARGE SCALE GENOMIC DNA]</scope>
    <source>
        <strain evidence="4">PmlGA01</strain>
    </source>
</reference>
<dbReference type="Gene3D" id="2.60.120.260">
    <property type="entry name" value="Galactose-binding domain-like"/>
    <property type="match status" value="3"/>
</dbReference>
<feature type="compositionally biased region" description="Acidic residues" evidence="2">
    <location>
        <begin position="311"/>
        <end position="338"/>
    </location>
</feature>
<feature type="region of interest" description="Disordered" evidence="2">
    <location>
        <begin position="1300"/>
        <end position="1323"/>
    </location>
</feature>
<gene>
    <name evidence="4" type="primary">PmlGA01_020017800</name>
    <name evidence="4" type="ORF">PMLGA01_020017800</name>
</gene>
<dbReference type="InterPro" id="IPR008979">
    <property type="entry name" value="Galactose-bd-like_sf"/>
</dbReference>
<evidence type="ECO:0000256" key="1">
    <source>
        <dbReference type="ARBA" id="ARBA00009242"/>
    </source>
</evidence>
<comment type="similarity">
    <text evidence="1">Belongs to the allantoicase family.</text>
</comment>
<dbReference type="VEuPathDB" id="PlasmoDB:PmUG01_02023700"/>
<feature type="compositionally biased region" description="Basic and acidic residues" evidence="2">
    <location>
        <begin position="379"/>
        <end position="425"/>
    </location>
</feature>
<feature type="region of interest" description="Disordered" evidence="2">
    <location>
        <begin position="1481"/>
        <end position="1504"/>
    </location>
</feature>
<feature type="region of interest" description="Disordered" evidence="2">
    <location>
        <begin position="303"/>
        <end position="487"/>
    </location>
</feature>
<dbReference type="PANTHER" id="PTHR12045:SF3">
    <property type="entry name" value="INACTIVE ALLANTOICASE-RELATED"/>
    <property type="match status" value="1"/>
</dbReference>
<dbReference type="InterPro" id="IPR015908">
    <property type="entry name" value="Allantoicase_dom"/>
</dbReference>
<feature type="domain" description="Allantoicase" evidence="3">
    <location>
        <begin position="1554"/>
        <end position="1614"/>
    </location>
</feature>
<sequence>MHNFNKEVNGKRLSVDKNLKEIYENINNNIRSFNELLSEKNSDKKRKIITSDKIDLLNDAPVNNYNYLIEKKKEKSLISYDTNALNDYYIDVRSHSQKYTTKIDEIKIDESEENNSNDSKYNSLLVKNNNKIYENFEERLNFEHTNWQKKKYDSKDYISECADAHFENNTKGNLLKEGNSNYNYFLENSEIGNNFPLTNEGSDTPKKMYKDLDELKNQNNNFFVYKKHDEKSDEVKLLKSQNEHTSKFLYSSNDTYNEDVVKMYNNKLSTEGENKKENKLINKNMILKEIFGSNYESSLKNNLNESSNMLGDDDEEGEKEAYEEEEVNELYEAEEKEESDANEKEEYEANEKEEYEAKEKEEYEAKEKEESDVEEKEEYEAKEKEEYEAKEKEVYEAEEKGEYEAKEKDEHEANEKEKYEAKEKEESDVEEKEEYEAKEEAVYEEEKKEAYEEEEKQVYEVGNLSEDTVTEHCEYDDKKEREEENAEGVKLNEGKYNLFTNDKSLLKEINEYCESQLEKSKSMDKDIASNELGNDEDSLLKRYEENSSPLILSKPHFNDKTSDSSYNTSVIMSQTKKKNNESLSMKCNNIFLDTMGMNDLRIIGNISEMKRKPNIQDNSSGYQEEEYISKKHSKVTVEEDKTKYEHIPINNAENNKREKNMQKGEEEYYTKKRNVRENVCEDMHANAYANVYEKFSNNRVNEQQKEYSVSSGEDEITKKGNKKVVEIRKNQIRENREHSKYYTYKGYIKKEQEEENKEMESQGSYTSYNRNQFGKYDDEHKNVSTSNEQSKEHHNYKKKTISKYMDNNFLIYKDKLFLNKENDTNKNKPYLNHKTLQTHYGENVSKNKERELLFDSMSDNYNYIMRLKKSRKSSCTNFYENIKSSEEFSENKETDENIKSRVSDDNYLDYVKDVKYNSKCTGILNSDAYRGPRNDEKSIENEYILKKRKRKNIFESDSIIESKDDTNFDIPHNNSEYFNDVKKKLKKFDNINNSNISYDNSEYSKGPLYHSINETTNSSQTIVSKRSKYILKQSNTSSIYDDVPLFFNFVNCCSIVLGSEIIYVTDETYGKCENILKDKPFNISADKGYYEDCSNDLYNVLNNNLRTGIHKNKGFNLAKKENIEKSSGERMSYCNSNIRNNNNGNNNNFNNIDTNNNVNNEEGTNGPNFYSKCLMYPSSSSISPNDNSCPGWLTKRRIKKYFDFCIVKLCKPTLIKGIDIDTNNFLGNYAPYVSIEGAYIEDDILVSSESFSKYVDKIKYENKKKKKNDLIFEKKFYHHQKSNENSDIVLRKDLHETNKNNEKSYITSGNSNSSSIRKKEEPENNLFNSREEIELLLDGKTYFKRNKYFYEPILIDPLDKSDQEYENYLEILRYNDKFKNLRSNPKSTSFVANGNEYRYIDNKLYTLVDVTREIVSRYPEIHKRCSNKKSSIFKNGNGTSNNSTDMNSYQNYVNYNKEYERSGYTSNTMNCANDSNCVSNIRGNGNNRNDRNNINNRNYDKDEYDGDIDDHYEGCDKGKGENNEEEDFPFNVNLYNSNTLYLDNDYSVEKKIYNDLHKQYQWVSILEDERMNPGFKDYNHNCFNINTCNKIFTHLIVCLLPDGGINKLRVYGEIKISEKERKKNYKKTINVCNILDGSNVVYTTDEFYGKSENILIDQNSNYVMGWQTRRLINRPLRYVENLSLNNISSVFFNNNYCIIKLSFITNIKYIEINTIFYEYNFPLCISIDYCYLKEVHSEEKSKQIKFFNENIQNVVWKELLPLSYIKGNHINFFTIKNSTSSNVPLTDIISSHLRLNIYPDGGINTVKAYGTVVEI</sequence>
<dbReference type="GO" id="GO:0004037">
    <property type="term" value="F:allantoicase activity"/>
    <property type="evidence" value="ECO:0007669"/>
    <property type="project" value="InterPro"/>
</dbReference>
<evidence type="ECO:0000259" key="3">
    <source>
        <dbReference type="Pfam" id="PF03561"/>
    </source>
</evidence>
<evidence type="ECO:0000256" key="2">
    <source>
        <dbReference type="SAM" id="MobiDB-lite"/>
    </source>
</evidence>
<feature type="compositionally biased region" description="Basic and acidic residues" evidence="2">
    <location>
        <begin position="339"/>
        <end position="369"/>
    </location>
</feature>
<dbReference type="PANTHER" id="PTHR12045">
    <property type="entry name" value="ALLANTOICASE"/>
    <property type="match status" value="1"/>
</dbReference>
<feature type="compositionally biased region" description="Low complexity" evidence="2">
    <location>
        <begin position="1481"/>
        <end position="1497"/>
    </location>
</feature>
<accession>A0A1C3K9U8</accession>
<protein>
    <recommendedName>
        <fullName evidence="3">Allantoicase domain-containing protein</fullName>
    </recommendedName>
</protein>
<evidence type="ECO:0000313" key="4">
    <source>
        <dbReference type="EMBL" id="SBT70306.1"/>
    </source>
</evidence>
<feature type="domain" description="Allantoicase" evidence="3">
    <location>
        <begin position="1185"/>
        <end position="1275"/>
    </location>
</feature>
<dbReference type="EMBL" id="LT594490">
    <property type="protein sequence ID" value="SBT70306.1"/>
    <property type="molecule type" value="Genomic_DNA"/>
</dbReference>
<feature type="compositionally biased region" description="Basic and acidic residues" evidence="2">
    <location>
        <begin position="438"/>
        <end position="450"/>
    </location>
</feature>
<feature type="compositionally biased region" description="Polar residues" evidence="2">
    <location>
        <begin position="761"/>
        <end position="772"/>
    </location>
</feature>
<organism evidence="4 5">
    <name type="scientific">Plasmodium malariae</name>
    <dbReference type="NCBI Taxonomy" id="5858"/>
    <lineage>
        <taxon>Eukaryota</taxon>
        <taxon>Sar</taxon>
        <taxon>Alveolata</taxon>
        <taxon>Apicomplexa</taxon>
        <taxon>Aconoidasida</taxon>
        <taxon>Haemosporida</taxon>
        <taxon>Plasmodiidae</taxon>
        <taxon>Plasmodium</taxon>
        <taxon>Plasmodium (Plasmodium)</taxon>
    </lineage>
</organism>
<proteinExistence type="inferred from homology"/>